<feature type="domain" description="Cyclin-like" evidence="6">
    <location>
        <begin position="136"/>
        <end position="227"/>
    </location>
</feature>
<dbReference type="Pfam" id="PF00134">
    <property type="entry name" value="Cyclin_N"/>
    <property type="match status" value="1"/>
</dbReference>
<dbReference type="AlphaFoldDB" id="A0AAD3DTU6"/>
<comment type="similarity">
    <text evidence="4">Belongs to the cyclin family.</text>
</comment>
<sequence length="405" mass="43724">MALLLESPPSRLCDPSTMKRPQLCDRNDNGPRKWTPESVEPALPASSGDSEQCSLACEEDGSSLELPELAIVEPAESDSAPSSFPGFAAPKPYVFSPADTRDAIRNELYRQEELQYLPERPEARRFASTDRPRVVSWLVEVVSALSLSDETLHVAVSLLDRFIALTEAVPPEHVLQLLALACISLAAKHEEVSQVRVDDWVGLAVDQHGNPLYQRADLQRMEWLLLETVEWRIRVPNTLTFLRHCHHALADNPACRDVLPEKPGAAATFKACANFLAELSLMYDAFLPYGYSTIAVGCLVLAEWTAKSASSSTSTTTSATAAQSQSPPPVIRTVAALTTITGIDASSMAPNLAPCVEALHQLYSEAMTAGPGGAPPSASQLGLLSPIVARYTKLLLPSPKSRCGA</sequence>
<proteinExistence type="inferred from homology"/>
<dbReference type="InterPro" id="IPR004367">
    <property type="entry name" value="Cyclin_C-dom"/>
</dbReference>
<evidence type="ECO:0000256" key="2">
    <source>
        <dbReference type="ARBA" id="ARBA00023127"/>
    </source>
</evidence>
<dbReference type="InterPro" id="IPR013763">
    <property type="entry name" value="Cyclin-like_dom"/>
</dbReference>
<keyword evidence="2 4" id="KW-0195">Cyclin</keyword>
<dbReference type="PROSITE" id="PS00292">
    <property type="entry name" value="CYCLINS"/>
    <property type="match status" value="1"/>
</dbReference>
<feature type="domain" description="Cyclin-like" evidence="6">
    <location>
        <begin position="240"/>
        <end position="339"/>
    </location>
</feature>
<evidence type="ECO:0000256" key="5">
    <source>
        <dbReference type="SAM" id="MobiDB-lite"/>
    </source>
</evidence>
<dbReference type="Pfam" id="PF02984">
    <property type="entry name" value="Cyclin_C"/>
    <property type="match status" value="1"/>
</dbReference>
<keyword evidence="1" id="KW-0132">Cell division</keyword>
<feature type="region of interest" description="Disordered" evidence="5">
    <location>
        <begin position="1"/>
        <end position="53"/>
    </location>
</feature>
<dbReference type="Proteomes" id="UP001054857">
    <property type="component" value="Unassembled WGS sequence"/>
</dbReference>
<dbReference type="SUPFAM" id="SSF47954">
    <property type="entry name" value="Cyclin-like"/>
    <property type="match status" value="2"/>
</dbReference>
<dbReference type="InterPro" id="IPR048258">
    <property type="entry name" value="Cyclins_cyclin-box"/>
</dbReference>
<dbReference type="InterPro" id="IPR006671">
    <property type="entry name" value="Cyclin_N"/>
</dbReference>
<evidence type="ECO:0000256" key="1">
    <source>
        <dbReference type="ARBA" id="ARBA00022618"/>
    </source>
</evidence>
<evidence type="ECO:0000256" key="4">
    <source>
        <dbReference type="RuleBase" id="RU000383"/>
    </source>
</evidence>
<dbReference type="SMART" id="SM00385">
    <property type="entry name" value="CYCLIN"/>
    <property type="match status" value="2"/>
</dbReference>
<evidence type="ECO:0000259" key="6">
    <source>
        <dbReference type="SMART" id="SM00385"/>
    </source>
</evidence>
<protein>
    <recommendedName>
        <fullName evidence="6">Cyclin-like domain-containing protein</fullName>
    </recommendedName>
</protein>
<keyword evidence="8" id="KW-1185">Reference proteome</keyword>
<name>A0AAD3DTU6_9CHLO</name>
<dbReference type="EMBL" id="BMAR01000016">
    <property type="protein sequence ID" value="GFR47004.1"/>
    <property type="molecule type" value="Genomic_DNA"/>
</dbReference>
<evidence type="ECO:0000256" key="3">
    <source>
        <dbReference type="ARBA" id="ARBA00023306"/>
    </source>
</evidence>
<evidence type="ECO:0000313" key="7">
    <source>
        <dbReference type="EMBL" id="GFR47004.1"/>
    </source>
</evidence>
<dbReference type="InterPro" id="IPR036915">
    <property type="entry name" value="Cyclin-like_sf"/>
</dbReference>
<dbReference type="GO" id="GO:0051301">
    <property type="term" value="P:cell division"/>
    <property type="evidence" value="ECO:0007669"/>
    <property type="project" value="UniProtKB-KW"/>
</dbReference>
<dbReference type="FunFam" id="1.10.472.10:FF:000228">
    <property type="entry name" value="D-type cyclin"/>
    <property type="match status" value="1"/>
</dbReference>
<dbReference type="Gene3D" id="1.10.472.10">
    <property type="entry name" value="Cyclin-like"/>
    <property type="match status" value="2"/>
</dbReference>
<keyword evidence="3" id="KW-0131">Cell cycle</keyword>
<gene>
    <name evidence="7" type="ORF">Agub_g8687</name>
</gene>
<comment type="caution">
    <text evidence="7">The sequence shown here is derived from an EMBL/GenBank/DDBJ whole genome shotgun (WGS) entry which is preliminary data.</text>
</comment>
<evidence type="ECO:0000313" key="8">
    <source>
        <dbReference type="Proteomes" id="UP001054857"/>
    </source>
</evidence>
<reference evidence="7 8" key="1">
    <citation type="journal article" date="2021" name="Sci. Rep.">
        <title>Genome sequencing of the multicellular alga Astrephomene provides insights into convergent evolution of germ-soma differentiation.</title>
        <authorList>
            <person name="Yamashita S."/>
            <person name="Yamamoto K."/>
            <person name="Matsuzaki R."/>
            <person name="Suzuki S."/>
            <person name="Yamaguchi H."/>
            <person name="Hirooka S."/>
            <person name="Minakuchi Y."/>
            <person name="Miyagishima S."/>
            <person name="Kawachi M."/>
            <person name="Toyoda A."/>
            <person name="Nozaki H."/>
        </authorList>
    </citation>
    <scope>NUCLEOTIDE SEQUENCE [LARGE SCALE GENOMIC DNA]</scope>
    <source>
        <strain evidence="7 8">NIES-4017</strain>
    </source>
</reference>
<dbReference type="InterPro" id="IPR039361">
    <property type="entry name" value="Cyclin"/>
</dbReference>
<dbReference type="PANTHER" id="PTHR10177">
    <property type="entry name" value="CYCLINS"/>
    <property type="match status" value="1"/>
</dbReference>
<organism evidence="7 8">
    <name type="scientific">Astrephomene gubernaculifera</name>
    <dbReference type="NCBI Taxonomy" id="47775"/>
    <lineage>
        <taxon>Eukaryota</taxon>
        <taxon>Viridiplantae</taxon>
        <taxon>Chlorophyta</taxon>
        <taxon>core chlorophytes</taxon>
        <taxon>Chlorophyceae</taxon>
        <taxon>CS clade</taxon>
        <taxon>Chlamydomonadales</taxon>
        <taxon>Astrephomenaceae</taxon>
        <taxon>Astrephomene</taxon>
    </lineage>
</organism>
<feature type="compositionally biased region" description="Basic and acidic residues" evidence="5">
    <location>
        <begin position="22"/>
        <end position="35"/>
    </location>
</feature>
<accession>A0AAD3DTU6</accession>